<evidence type="ECO:0000313" key="3">
    <source>
        <dbReference type="Proteomes" id="UP000324222"/>
    </source>
</evidence>
<feature type="compositionally biased region" description="Polar residues" evidence="1">
    <location>
        <begin position="225"/>
        <end position="247"/>
    </location>
</feature>
<comment type="caution">
    <text evidence="2">The sequence shown here is derived from an EMBL/GenBank/DDBJ whole genome shotgun (WGS) entry which is preliminary data.</text>
</comment>
<dbReference type="Proteomes" id="UP000324222">
    <property type="component" value="Unassembled WGS sequence"/>
</dbReference>
<feature type="compositionally biased region" description="Basic and acidic residues" evidence="1">
    <location>
        <begin position="248"/>
        <end position="261"/>
    </location>
</feature>
<dbReference type="Gene3D" id="4.10.60.10">
    <property type="entry name" value="Zinc finger, CCHC-type"/>
    <property type="match status" value="1"/>
</dbReference>
<feature type="compositionally biased region" description="Basic and acidic residues" evidence="1">
    <location>
        <begin position="273"/>
        <end position="285"/>
    </location>
</feature>
<sequence length="313" mass="35840">MRVPNYQIKKEEYIEVVTCFKCYKLDDHYSSQCPEEKDFTICSECSSHNHTWMNCSSNIKTCINCNGHHRTLSYQCPTRKNIEKQKRQLKSTTYAAAASSQTLTNPLQNISRNFNEDTKKLDNIITSVVIAHFQNIINPGSFLTELNASLRDNNIAEIKLSNKNPNYAKLFKETNTNDPLGPHHLTIQPTYKKQDNYKKQKETHTLPSAEDISDSDGENEHVEIESTSDVLSNADQVSSLQHRTTVHLSDRSLRSHADIKSTPHNTNTLHTDTSLHPDNNRHSDQPDEYTCINGPIECNRGKKKPHKVRRNQH</sequence>
<accession>A0A5B7HTW3</accession>
<reference evidence="2 3" key="1">
    <citation type="submission" date="2019-05" db="EMBL/GenBank/DDBJ databases">
        <title>Another draft genome of Portunus trituberculatus and its Hox gene families provides insights of decapod evolution.</title>
        <authorList>
            <person name="Jeong J.-H."/>
            <person name="Song I."/>
            <person name="Kim S."/>
            <person name="Choi T."/>
            <person name="Kim D."/>
            <person name="Ryu S."/>
            <person name="Kim W."/>
        </authorList>
    </citation>
    <scope>NUCLEOTIDE SEQUENCE [LARGE SCALE GENOMIC DNA]</scope>
    <source>
        <tissue evidence="2">Muscle</tissue>
    </source>
</reference>
<dbReference type="EMBL" id="VSRR010043425">
    <property type="protein sequence ID" value="MPC76461.1"/>
    <property type="molecule type" value="Genomic_DNA"/>
</dbReference>
<dbReference type="AlphaFoldDB" id="A0A5B7HTW3"/>
<keyword evidence="3" id="KW-1185">Reference proteome</keyword>
<evidence type="ECO:0000256" key="1">
    <source>
        <dbReference type="SAM" id="MobiDB-lite"/>
    </source>
</evidence>
<name>A0A5B7HTW3_PORTR</name>
<dbReference type="SUPFAM" id="SSF57863">
    <property type="entry name" value="ArfGap/RecO-like zinc finger"/>
    <property type="match status" value="1"/>
</dbReference>
<dbReference type="OrthoDB" id="3863715at2759"/>
<evidence type="ECO:0000313" key="2">
    <source>
        <dbReference type="EMBL" id="MPC76461.1"/>
    </source>
</evidence>
<protein>
    <submittedName>
        <fullName evidence="2">Uncharacterized protein</fullName>
    </submittedName>
</protein>
<gene>
    <name evidence="2" type="ORF">E2C01_070874</name>
</gene>
<feature type="compositionally biased region" description="Polar residues" evidence="1">
    <location>
        <begin position="262"/>
        <end position="272"/>
    </location>
</feature>
<dbReference type="InterPro" id="IPR037278">
    <property type="entry name" value="ARFGAP/RecO"/>
</dbReference>
<proteinExistence type="predicted"/>
<feature type="region of interest" description="Disordered" evidence="1">
    <location>
        <begin position="174"/>
        <end position="287"/>
    </location>
</feature>
<organism evidence="2 3">
    <name type="scientific">Portunus trituberculatus</name>
    <name type="common">Swimming crab</name>
    <name type="synonym">Neptunus trituberculatus</name>
    <dbReference type="NCBI Taxonomy" id="210409"/>
    <lineage>
        <taxon>Eukaryota</taxon>
        <taxon>Metazoa</taxon>
        <taxon>Ecdysozoa</taxon>
        <taxon>Arthropoda</taxon>
        <taxon>Crustacea</taxon>
        <taxon>Multicrustacea</taxon>
        <taxon>Malacostraca</taxon>
        <taxon>Eumalacostraca</taxon>
        <taxon>Eucarida</taxon>
        <taxon>Decapoda</taxon>
        <taxon>Pleocyemata</taxon>
        <taxon>Brachyura</taxon>
        <taxon>Eubrachyura</taxon>
        <taxon>Portunoidea</taxon>
        <taxon>Portunidae</taxon>
        <taxon>Portuninae</taxon>
        <taxon>Portunus</taxon>
    </lineage>
</organism>
<feature type="compositionally biased region" description="Basic and acidic residues" evidence="1">
    <location>
        <begin position="192"/>
        <end position="204"/>
    </location>
</feature>